<dbReference type="EMBL" id="MQWA01000001">
    <property type="protein sequence ID" value="PQJ29823.1"/>
    <property type="molecule type" value="Genomic_DNA"/>
</dbReference>
<evidence type="ECO:0000313" key="2">
    <source>
        <dbReference type="Proteomes" id="UP000239907"/>
    </source>
</evidence>
<dbReference type="GO" id="GO:0051301">
    <property type="term" value="P:cell division"/>
    <property type="evidence" value="ECO:0007669"/>
    <property type="project" value="UniProtKB-KW"/>
</dbReference>
<dbReference type="CDD" id="cd07820">
    <property type="entry name" value="SRPBCC_3"/>
    <property type="match status" value="1"/>
</dbReference>
<evidence type="ECO:0000313" key="1">
    <source>
        <dbReference type="EMBL" id="PQJ29823.1"/>
    </source>
</evidence>
<reference evidence="1 2" key="1">
    <citation type="submission" date="2016-12" db="EMBL/GenBank/DDBJ databases">
        <title>Study of bacterial adaptation to deep sea.</title>
        <authorList>
            <person name="Song J."/>
            <person name="Yoshizawa S."/>
            <person name="Kogure K."/>
        </authorList>
    </citation>
    <scope>NUCLEOTIDE SEQUENCE [LARGE SCALE GENOMIC DNA]</scope>
    <source>
        <strain evidence="1 2">SAORIC-165</strain>
    </source>
</reference>
<dbReference type="Gene3D" id="3.30.530.20">
    <property type="match status" value="1"/>
</dbReference>
<accession>A0A2S7U6I8</accession>
<name>A0A2S7U6I8_9BACT</name>
<dbReference type="OrthoDB" id="9801773at2"/>
<dbReference type="SUPFAM" id="SSF55961">
    <property type="entry name" value="Bet v1-like"/>
    <property type="match status" value="1"/>
</dbReference>
<organism evidence="1 2">
    <name type="scientific">Rubritalea profundi</name>
    <dbReference type="NCBI Taxonomy" id="1658618"/>
    <lineage>
        <taxon>Bacteria</taxon>
        <taxon>Pseudomonadati</taxon>
        <taxon>Verrucomicrobiota</taxon>
        <taxon>Verrucomicrobiia</taxon>
        <taxon>Verrucomicrobiales</taxon>
        <taxon>Rubritaleaceae</taxon>
        <taxon>Rubritalea</taxon>
    </lineage>
</organism>
<keyword evidence="1" id="KW-0132">Cell division</keyword>
<protein>
    <submittedName>
        <fullName evidence="1">Cell division protein</fullName>
    </submittedName>
</protein>
<keyword evidence="2" id="KW-1185">Reference proteome</keyword>
<dbReference type="Pfam" id="PF10604">
    <property type="entry name" value="Polyketide_cyc2"/>
    <property type="match status" value="1"/>
</dbReference>
<dbReference type="RefSeq" id="WP_105044338.1">
    <property type="nucleotide sequence ID" value="NZ_MQWA01000001.1"/>
</dbReference>
<gene>
    <name evidence="1" type="ORF">BSZ32_15940</name>
</gene>
<dbReference type="Proteomes" id="UP000239907">
    <property type="component" value="Unassembled WGS sequence"/>
</dbReference>
<dbReference type="AlphaFoldDB" id="A0A2S7U6I8"/>
<sequence>MSTILLDTHINAPLERVFDLARSIDLHMDGTKGTDEKVVAGRRSGLIGLGETVTWEARHFGVRQQLESEITAFKYPIMFEDTMLRGAFKRLRHVHSFEQTEEGTLMRDNFCYEAPCGVFGKLAEQVFLTRYLRRFIKMKNAHLKAIAESDEWGKYLL</sequence>
<dbReference type="InterPro" id="IPR023393">
    <property type="entry name" value="START-like_dom_sf"/>
</dbReference>
<proteinExistence type="predicted"/>
<dbReference type="InterPro" id="IPR019587">
    <property type="entry name" value="Polyketide_cyclase/dehydratase"/>
</dbReference>
<comment type="caution">
    <text evidence="1">The sequence shown here is derived from an EMBL/GenBank/DDBJ whole genome shotgun (WGS) entry which is preliminary data.</text>
</comment>
<keyword evidence="1" id="KW-0131">Cell cycle</keyword>